<sequence>MEQSSGTNVFGNQGWPQKQPAGSEYQFLGVIKYEGSMTYQLKIGVTSGSLFPMQYYTWDPFFTVKS</sequence>
<organism evidence="2 3">
    <name type="scientific">Tenacibaculum vairaonense</name>
    <dbReference type="NCBI Taxonomy" id="3137860"/>
    <lineage>
        <taxon>Bacteria</taxon>
        <taxon>Pseudomonadati</taxon>
        <taxon>Bacteroidota</taxon>
        <taxon>Flavobacteriia</taxon>
        <taxon>Flavobacteriales</taxon>
        <taxon>Flavobacteriaceae</taxon>
        <taxon>Tenacibaculum</taxon>
    </lineage>
</organism>
<dbReference type="RefSeq" id="WP_348740206.1">
    <property type="nucleotide sequence ID" value="NZ_CAXJRC010000045.1"/>
</dbReference>
<gene>
    <name evidence="2" type="ORF">T190115A13A_80189</name>
</gene>
<reference evidence="2 3" key="1">
    <citation type="submission" date="2024-05" db="EMBL/GenBank/DDBJ databases">
        <authorList>
            <person name="Duchaud E."/>
        </authorList>
    </citation>
    <scope>NUCLEOTIDE SEQUENCE [LARGE SCALE GENOMIC DNA]</scope>
    <source>
        <strain evidence="2">Ena-SAMPLE-TAB-13-05-2024-13:56:06:370-140305</strain>
    </source>
</reference>
<feature type="compositionally biased region" description="Polar residues" evidence="1">
    <location>
        <begin position="1"/>
        <end position="16"/>
    </location>
</feature>
<proteinExistence type="predicted"/>
<evidence type="ECO:0000313" key="3">
    <source>
        <dbReference type="Proteomes" id="UP001497602"/>
    </source>
</evidence>
<comment type="caution">
    <text evidence="2">The sequence shown here is derived from an EMBL/GenBank/DDBJ whole genome shotgun (WGS) entry which is preliminary data.</text>
</comment>
<dbReference type="Proteomes" id="UP001497602">
    <property type="component" value="Unassembled WGS sequence"/>
</dbReference>
<accession>A0ABP1FE39</accession>
<keyword evidence="3" id="KW-1185">Reference proteome</keyword>
<evidence type="ECO:0000313" key="2">
    <source>
        <dbReference type="EMBL" id="CAL2108614.1"/>
    </source>
</evidence>
<protein>
    <submittedName>
        <fullName evidence="2">Uncharacterized protein</fullName>
    </submittedName>
</protein>
<feature type="region of interest" description="Disordered" evidence="1">
    <location>
        <begin position="1"/>
        <end position="20"/>
    </location>
</feature>
<evidence type="ECO:0000256" key="1">
    <source>
        <dbReference type="SAM" id="MobiDB-lite"/>
    </source>
</evidence>
<name>A0ABP1FE39_9FLAO</name>
<dbReference type="EMBL" id="CAXJRC010000045">
    <property type="protein sequence ID" value="CAL2108614.1"/>
    <property type="molecule type" value="Genomic_DNA"/>
</dbReference>